<reference evidence="1 2" key="1">
    <citation type="submission" date="2024-05" db="EMBL/GenBank/DDBJ databases">
        <title>Neorhizobium sp. Rsf11, a plant growth promoting and heavy metal resistant PAH-degrader.</title>
        <authorList>
            <person name="Golubev S.N."/>
            <person name="Muratova A.Y."/>
            <person name="Markelova M.I."/>
        </authorList>
    </citation>
    <scope>NUCLEOTIDE SEQUENCE [LARGE SCALE GENOMIC DNA]</scope>
    <source>
        <strain evidence="1 2">Rsf11</strain>
    </source>
</reference>
<dbReference type="EMBL" id="JBEAAL010000011">
    <property type="protein sequence ID" value="MEQ1406542.1"/>
    <property type="molecule type" value="Genomic_DNA"/>
</dbReference>
<protein>
    <submittedName>
        <fullName evidence="1">Uncharacterized protein</fullName>
    </submittedName>
</protein>
<proteinExistence type="predicted"/>
<evidence type="ECO:0000313" key="1">
    <source>
        <dbReference type="EMBL" id="MEQ1406542.1"/>
    </source>
</evidence>
<name>A0ABV0M3V4_9HYPH</name>
<evidence type="ECO:0000313" key="2">
    <source>
        <dbReference type="Proteomes" id="UP001496627"/>
    </source>
</evidence>
<dbReference type="RefSeq" id="WP_348863375.1">
    <property type="nucleotide sequence ID" value="NZ_JBEAAL010000011.1"/>
</dbReference>
<keyword evidence="2" id="KW-1185">Reference proteome</keyword>
<organism evidence="1 2">
    <name type="scientific">Neorhizobium phenanthreniclasticum</name>
    <dbReference type="NCBI Taxonomy" id="3157917"/>
    <lineage>
        <taxon>Bacteria</taxon>
        <taxon>Pseudomonadati</taxon>
        <taxon>Pseudomonadota</taxon>
        <taxon>Alphaproteobacteria</taxon>
        <taxon>Hyphomicrobiales</taxon>
        <taxon>Rhizobiaceae</taxon>
        <taxon>Rhizobium/Agrobacterium group</taxon>
        <taxon>Neorhizobium</taxon>
    </lineage>
</organism>
<gene>
    <name evidence="1" type="ORF">ABK249_16545</name>
</gene>
<sequence length="234" mass="26522">MEDEYRQWGTKEGGGFNELTLAYKHNPTMETYLALRRAHPDAEIEISASRGLDTLFRIEQELQKHGFDPSDIAAILDADHEAISKVSLQCMEKLIAAKELAAKGETHLVGRGMAVPLALIDWIIIVALDGMSWTEQLEIPRDLIVLIQNRLGGIQGKYYRNSELRERKQNALFIAGQMLARGEKTGIRQLARLLGLEASSVSRWFAEGEFERESQRYASWFDENGSLKPLLHRK</sequence>
<dbReference type="Proteomes" id="UP001496627">
    <property type="component" value="Unassembled WGS sequence"/>
</dbReference>
<accession>A0ABV0M3V4</accession>
<comment type="caution">
    <text evidence="1">The sequence shown here is derived from an EMBL/GenBank/DDBJ whole genome shotgun (WGS) entry which is preliminary data.</text>
</comment>